<sequence>MKRSLVALIMLFSISFSGNAQVGVNTNTPMATLHIENLPSSATVAEGILIPRVTVADLDAQDSKYQNDQNGSLVFVTDNSMGTQGKKTSNINGRGFYFYDAKSSKWASATPSSNGYGDSGSFTATPISFDLVKTNPTTLNLNSYVNDYNYFEFNKDSAPVDAKAEIYNITFPSALVFKNKTIYFFSRIPDSKNGGVRFTNVPSEFINSNNLGLSGNASIRLYSDGTRWYLMSGNFYVNH</sequence>
<proteinExistence type="predicted"/>
<protein>
    <submittedName>
        <fullName evidence="2">Uncharacterized protein</fullName>
    </submittedName>
</protein>
<keyword evidence="1" id="KW-0732">Signal</keyword>
<dbReference type="AlphaFoldDB" id="A0A2S8AFK3"/>
<dbReference type="OrthoDB" id="1272450at2"/>
<comment type="caution">
    <text evidence="2">The sequence shown here is derived from an EMBL/GenBank/DDBJ whole genome shotgun (WGS) entry which is preliminary data.</text>
</comment>
<gene>
    <name evidence="2" type="ORF">C4S77_02590</name>
</gene>
<evidence type="ECO:0000256" key="1">
    <source>
        <dbReference type="SAM" id="SignalP"/>
    </source>
</evidence>
<keyword evidence="3" id="KW-1185">Reference proteome</keyword>
<accession>A0A2S8AFK3</accession>
<dbReference type="EMBL" id="PSZM01000003">
    <property type="protein sequence ID" value="PQL94888.1"/>
    <property type="molecule type" value="Genomic_DNA"/>
</dbReference>
<organism evidence="2 3">
    <name type="scientific">Apibacter adventoris</name>
    <dbReference type="NCBI Taxonomy" id="1679466"/>
    <lineage>
        <taxon>Bacteria</taxon>
        <taxon>Pseudomonadati</taxon>
        <taxon>Bacteroidota</taxon>
        <taxon>Flavobacteriia</taxon>
        <taxon>Flavobacteriales</taxon>
        <taxon>Weeksellaceae</taxon>
        <taxon>Apibacter</taxon>
    </lineage>
</organism>
<reference evidence="2 3" key="1">
    <citation type="submission" date="2018-02" db="EMBL/GenBank/DDBJ databases">
        <title>Genome sequences of Apibacter spp., gut symbionts of Asian honey bees.</title>
        <authorList>
            <person name="Kwong W.K."/>
            <person name="Steele M.I."/>
            <person name="Moran N.A."/>
        </authorList>
    </citation>
    <scope>NUCLEOTIDE SEQUENCE [LARGE SCALE GENOMIC DNA]</scope>
    <source>
        <strain evidence="3">wkB301</strain>
    </source>
</reference>
<name>A0A2S8AFK3_9FLAO</name>
<evidence type="ECO:0000313" key="3">
    <source>
        <dbReference type="Proteomes" id="UP000238042"/>
    </source>
</evidence>
<evidence type="ECO:0000313" key="2">
    <source>
        <dbReference type="EMBL" id="PQL94888.1"/>
    </source>
</evidence>
<feature type="chain" id="PRO_5015634879" evidence="1">
    <location>
        <begin position="21"/>
        <end position="239"/>
    </location>
</feature>
<dbReference type="RefSeq" id="WP_105245873.1">
    <property type="nucleotide sequence ID" value="NZ_PSZM01000003.1"/>
</dbReference>
<dbReference type="Proteomes" id="UP000238042">
    <property type="component" value="Unassembled WGS sequence"/>
</dbReference>
<feature type="signal peptide" evidence="1">
    <location>
        <begin position="1"/>
        <end position="20"/>
    </location>
</feature>